<keyword evidence="2" id="KW-1185">Reference proteome</keyword>
<sequence length="257" mass="29452">MKKLKRVLKNNKAQVVQLHGTLAKLRCNVCTSIYEFTLQYCDIFKQSKVPKCTGCEERENVRIKEGKRPHTIGQLEPTIILYGDSHPKGLEINQIAAQDQHKADCLIIIGTSLRIPGVKALIKDFARAIHDCNGYVILVNATDVVTKEWNGLIDFQIEGACDEWVELVNIELSNIEKMAAKRSSKNKLNKTNNEIQVEKKRKREKNVGTDLLNKRRNNNDFLSIKFINNRKGHTEITSKHTKFRVRDKIEMVHMSSD</sequence>
<evidence type="ECO:0000313" key="1">
    <source>
        <dbReference type="EMBL" id="CAG8623282.1"/>
    </source>
</evidence>
<evidence type="ECO:0000313" key="2">
    <source>
        <dbReference type="Proteomes" id="UP000789920"/>
    </source>
</evidence>
<protein>
    <submittedName>
        <fullName evidence="1">32100_t:CDS:1</fullName>
    </submittedName>
</protein>
<proteinExistence type="predicted"/>
<dbReference type="EMBL" id="CAJVQC010011042">
    <property type="protein sequence ID" value="CAG8623282.1"/>
    <property type="molecule type" value="Genomic_DNA"/>
</dbReference>
<comment type="caution">
    <text evidence="1">The sequence shown here is derived from an EMBL/GenBank/DDBJ whole genome shotgun (WGS) entry which is preliminary data.</text>
</comment>
<dbReference type="Proteomes" id="UP000789920">
    <property type="component" value="Unassembled WGS sequence"/>
</dbReference>
<reference evidence="1" key="1">
    <citation type="submission" date="2021-06" db="EMBL/GenBank/DDBJ databases">
        <authorList>
            <person name="Kallberg Y."/>
            <person name="Tangrot J."/>
            <person name="Rosling A."/>
        </authorList>
    </citation>
    <scope>NUCLEOTIDE SEQUENCE</scope>
    <source>
        <strain evidence="1">MA461A</strain>
    </source>
</reference>
<gene>
    <name evidence="1" type="ORF">RPERSI_LOCUS6806</name>
</gene>
<name>A0ACA9N366_9GLOM</name>
<organism evidence="1 2">
    <name type="scientific">Racocetra persica</name>
    <dbReference type="NCBI Taxonomy" id="160502"/>
    <lineage>
        <taxon>Eukaryota</taxon>
        <taxon>Fungi</taxon>
        <taxon>Fungi incertae sedis</taxon>
        <taxon>Mucoromycota</taxon>
        <taxon>Glomeromycotina</taxon>
        <taxon>Glomeromycetes</taxon>
        <taxon>Diversisporales</taxon>
        <taxon>Gigasporaceae</taxon>
        <taxon>Racocetra</taxon>
    </lineage>
</organism>
<accession>A0ACA9N366</accession>